<dbReference type="OrthoDB" id="689054at2759"/>
<dbReference type="KEGG" id="lang:109347127"/>
<protein>
    <submittedName>
        <fullName evidence="2">Uncharacterized protein</fullName>
    </submittedName>
</protein>
<gene>
    <name evidence="2" type="ORF">TanjilG_04144</name>
</gene>
<feature type="region of interest" description="Disordered" evidence="1">
    <location>
        <begin position="1"/>
        <end position="20"/>
    </location>
</feature>
<feature type="compositionally biased region" description="Low complexity" evidence="1">
    <location>
        <begin position="26"/>
        <end position="40"/>
    </location>
</feature>
<dbReference type="AlphaFoldDB" id="A0A4P1RJM8"/>
<feature type="region of interest" description="Disordered" evidence="1">
    <location>
        <begin position="26"/>
        <end position="54"/>
    </location>
</feature>
<dbReference type="Gramene" id="OIW12395">
    <property type="protein sequence ID" value="OIW12395"/>
    <property type="gene ID" value="TanjilG_04144"/>
</dbReference>
<name>A0A4P1RJM8_LUPAN</name>
<keyword evidence="3" id="KW-1185">Reference proteome</keyword>
<sequence length="201" mass="22463">MIMEENNNISRVSCSDDGPTTATTATITTTTTKSSNNNNNKKSRFATTTEDGGGLDCSGKNCKSCIAWLIADFVALCCCPCAVLHCFALAFVKAPWVVGKRCLRLAKNKNKNKKNKSKDKKVVKKKSCKRGYDYDDHDDDDDDNDDDIVRRNMRRNLRVDTNVVEEMDSVTINAAFEAEKVWLELYQIGHLDFGRVSSSND</sequence>
<evidence type="ECO:0000313" key="3">
    <source>
        <dbReference type="Proteomes" id="UP000188354"/>
    </source>
</evidence>
<evidence type="ECO:0000313" key="2">
    <source>
        <dbReference type="EMBL" id="OIW12395.1"/>
    </source>
</evidence>
<evidence type="ECO:0000256" key="1">
    <source>
        <dbReference type="SAM" id="MobiDB-lite"/>
    </source>
</evidence>
<dbReference type="Proteomes" id="UP000188354">
    <property type="component" value="Chromosome LG05"/>
</dbReference>
<reference evidence="2 3" key="1">
    <citation type="journal article" date="2017" name="Plant Biotechnol. J.">
        <title>A comprehensive draft genome sequence for lupin (Lupinus angustifolius), an emerging health food: insights into plant-microbe interactions and legume evolution.</title>
        <authorList>
            <person name="Hane J.K."/>
            <person name="Ming Y."/>
            <person name="Kamphuis L.G."/>
            <person name="Nelson M.N."/>
            <person name="Garg G."/>
            <person name="Atkins C.A."/>
            <person name="Bayer P.E."/>
            <person name="Bravo A."/>
            <person name="Bringans S."/>
            <person name="Cannon S."/>
            <person name="Edwards D."/>
            <person name="Foley R."/>
            <person name="Gao L.L."/>
            <person name="Harrison M.J."/>
            <person name="Huang W."/>
            <person name="Hurgobin B."/>
            <person name="Li S."/>
            <person name="Liu C.W."/>
            <person name="McGrath A."/>
            <person name="Morahan G."/>
            <person name="Murray J."/>
            <person name="Weller J."/>
            <person name="Jian J."/>
            <person name="Singh K.B."/>
        </authorList>
    </citation>
    <scope>NUCLEOTIDE SEQUENCE [LARGE SCALE GENOMIC DNA]</scope>
    <source>
        <strain evidence="3">cv. Tanjil</strain>
        <tissue evidence="2">Whole plant</tissue>
    </source>
</reference>
<dbReference type="STRING" id="3871.A0A4P1RJM8"/>
<proteinExistence type="predicted"/>
<feature type="compositionally biased region" description="Polar residues" evidence="1">
    <location>
        <begin position="1"/>
        <end position="13"/>
    </location>
</feature>
<dbReference type="PANTHER" id="PTHR33264">
    <property type="entry name" value="EXPRESSED PROTEIN"/>
    <property type="match status" value="1"/>
</dbReference>
<dbReference type="PANTHER" id="PTHR33264:SF6">
    <property type="entry name" value="OS01G0638800 PROTEIN"/>
    <property type="match status" value="1"/>
</dbReference>
<dbReference type="EMBL" id="CM007365">
    <property type="protein sequence ID" value="OIW12395.1"/>
    <property type="molecule type" value="Genomic_DNA"/>
</dbReference>
<organism evidence="2 3">
    <name type="scientific">Lupinus angustifolius</name>
    <name type="common">Narrow-leaved blue lupine</name>
    <dbReference type="NCBI Taxonomy" id="3871"/>
    <lineage>
        <taxon>Eukaryota</taxon>
        <taxon>Viridiplantae</taxon>
        <taxon>Streptophyta</taxon>
        <taxon>Embryophyta</taxon>
        <taxon>Tracheophyta</taxon>
        <taxon>Spermatophyta</taxon>
        <taxon>Magnoliopsida</taxon>
        <taxon>eudicotyledons</taxon>
        <taxon>Gunneridae</taxon>
        <taxon>Pentapetalae</taxon>
        <taxon>rosids</taxon>
        <taxon>fabids</taxon>
        <taxon>Fabales</taxon>
        <taxon>Fabaceae</taxon>
        <taxon>Papilionoideae</taxon>
        <taxon>50 kb inversion clade</taxon>
        <taxon>genistoids sensu lato</taxon>
        <taxon>core genistoids</taxon>
        <taxon>Genisteae</taxon>
        <taxon>Lupinus</taxon>
    </lineage>
</organism>
<accession>A0A4P1RJM8</accession>